<name>M5DYR6_9FIRM</name>
<protein>
    <submittedName>
        <fullName evidence="1">Uncharacterized protein</fullName>
    </submittedName>
</protein>
<dbReference type="EMBL" id="CAUI01000005">
    <property type="protein sequence ID" value="CCU78382.1"/>
    <property type="molecule type" value="Genomic_DNA"/>
</dbReference>
<dbReference type="Proteomes" id="UP000012063">
    <property type="component" value="Unassembled WGS sequence"/>
</dbReference>
<gene>
    <name evidence="1" type="ORF">HSACCH_00580</name>
</gene>
<dbReference type="InParanoid" id="M5DYR6"/>
<sequence>MKTRIGNKYVSNLISSSSLKDYNNIRFERTNINSGGFNYAI</sequence>
<keyword evidence="2" id="KW-1185">Reference proteome</keyword>
<accession>M5DYR6</accession>
<evidence type="ECO:0000313" key="1">
    <source>
        <dbReference type="EMBL" id="CCU78382.1"/>
    </source>
</evidence>
<proteinExistence type="predicted"/>
<organism evidence="1 2">
    <name type="scientific">Halanaerobium saccharolyticum subsp. saccharolyticum DSM 6643</name>
    <dbReference type="NCBI Taxonomy" id="1293054"/>
    <lineage>
        <taxon>Bacteria</taxon>
        <taxon>Bacillati</taxon>
        <taxon>Bacillota</taxon>
        <taxon>Clostridia</taxon>
        <taxon>Halanaerobiales</taxon>
        <taxon>Halanaerobiaceae</taxon>
        <taxon>Halanaerobium</taxon>
    </lineage>
</organism>
<dbReference type="AlphaFoldDB" id="M5DYR6"/>
<evidence type="ECO:0000313" key="2">
    <source>
        <dbReference type="Proteomes" id="UP000012063"/>
    </source>
</evidence>
<comment type="caution">
    <text evidence="1">The sequence shown here is derived from an EMBL/GenBank/DDBJ whole genome shotgun (WGS) entry which is preliminary data.</text>
</comment>
<reference evidence="2" key="1">
    <citation type="journal article" date="2013" name="Genome Announc.">
        <title>Genome Sequence of Halanaerobium saccharolyticum subsp. saccharolyticum Strain DSM 6643T, a Halophilic Hydrogen-Producing Bacterium.</title>
        <authorList>
            <person name="Kivisto A."/>
            <person name="Larjo A."/>
            <person name="Ciranna A."/>
            <person name="Santala V."/>
            <person name="Roos C."/>
            <person name="Karp M."/>
        </authorList>
    </citation>
    <scope>NUCLEOTIDE SEQUENCE [LARGE SCALE GENOMIC DNA]</scope>
    <source>
        <strain evidence="2">DSM 6643</strain>
    </source>
</reference>